<keyword evidence="4" id="KW-0234">DNA repair</keyword>
<dbReference type="PROSITE" id="PS50172">
    <property type="entry name" value="BRCT"/>
    <property type="match status" value="2"/>
</dbReference>
<feature type="region of interest" description="Disordered" evidence="6">
    <location>
        <begin position="149"/>
        <end position="169"/>
    </location>
</feature>
<dbReference type="RefSeq" id="XP_014671098.1">
    <property type="nucleotide sequence ID" value="XM_014815612.1"/>
</dbReference>
<dbReference type="InterPro" id="IPR036420">
    <property type="entry name" value="BRCT_dom_sf"/>
</dbReference>
<keyword evidence="3" id="KW-0227">DNA damage</keyword>
<reference evidence="9" key="1">
    <citation type="submission" date="2025-08" db="UniProtKB">
        <authorList>
            <consortium name="RefSeq"/>
        </authorList>
    </citation>
    <scope>IDENTIFICATION</scope>
</reference>
<dbReference type="SUPFAM" id="SSF52113">
    <property type="entry name" value="BRCT domain"/>
    <property type="match status" value="2"/>
</dbReference>
<feature type="domain" description="BRCT" evidence="7">
    <location>
        <begin position="517"/>
        <end position="609"/>
    </location>
</feature>
<dbReference type="InterPro" id="IPR002706">
    <property type="entry name" value="Xrcc1_N"/>
</dbReference>
<dbReference type="Pfam" id="PF16589">
    <property type="entry name" value="BRCT_2"/>
    <property type="match status" value="1"/>
</dbReference>
<feature type="compositionally biased region" description="Basic and acidic residues" evidence="6">
    <location>
        <begin position="444"/>
        <end position="459"/>
    </location>
</feature>
<feature type="compositionally biased region" description="Basic and acidic residues" evidence="6">
    <location>
        <begin position="405"/>
        <end position="431"/>
    </location>
</feature>
<evidence type="ECO:0000259" key="7">
    <source>
        <dbReference type="PROSITE" id="PS50172"/>
    </source>
</evidence>
<feature type="region of interest" description="Disordered" evidence="6">
    <location>
        <begin position="215"/>
        <end position="291"/>
    </location>
</feature>
<proteinExistence type="predicted"/>
<sequence>MPQIKLQHVITCSSQDKNQCADNLLKGDSYKKWKGAGPGEKQIAAVFQFEKSSKVYSIDIGNEGSAFVEVLVGCSSNTEDDYKVILVASSLMSPVESRNGIKMNRVRIFGPSDLCKSVSNQKWDRAKIICTQPFNKHVQYGLSFVRFHSPPSDVPEEHTPKSTKPSETIGGFHLRVEKESVPTLTAGSLFASRNTAKVQSVVGAPAVRAAARDSLNHPALQQTPPTKDNSAGKASDLKPTKRKRLNDEEEEKNSPKSLQPRKDNIKREHKNSNHAKEQKPAASTSAIPQTRKCREEEKVDFYSIMRGVVFALSGYQNPVRGQIREMAVEMGAKYRPDWMPECTHLICAFANTPKFNQVLRKGGKIVKKAWIEDCYTKKNRMPWKRYQLKDRNSSSSDSETEDEEWKPSNAKEDLEPDLKRHSQAIKKDTRTEITQTQTVSDCEGETHETADDLQTKEDLSDSASVDTEDEINRVKEEQEDLLKKSSDPFEQLTDEEPMDQSSIAGTAAALEDLPLPELPSFFSGKRFFLYGDLGGYEEKRQIVRHITAYNGTIEDYMCDGISYVITSSAWDDNFYEALADNPSLQFVQPQWIYVCSEEKNLAPHQPYVIVPAG</sequence>
<dbReference type="SMART" id="SM00292">
    <property type="entry name" value="BRCT"/>
    <property type="match status" value="2"/>
</dbReference>
<dbReference type="Pfam" id="PF01834">
    <property type="entry name" value="XRCC1_N"/>
    <property type="match status" value="1"/>
</dbReference>
<feature type="compositionally biased region" description="Basic and acidic residues" evidence="6">
    <location>
        <begin position="260"/>
        <end position="279"/>
    </location>
</feature>
<dbReference type="Gene3D" id="2.60.120.260">
    <property type="entry name" value="Galactose-binding domain-like"/>
    <property type="match status" value="1"/>
</dbReference>
<dbReference type="InterPro" id="IPR045080">
    <property type="entry name" value="BRCT_XRCC1_rpt1"/>
</dbReference>
<dbReference type="InterPro" id="IPR001357">
    <property type="entry name" value="BRCT_dom"/>
</dbReference>
<evidence type="ECO:0000313" key="8">
    <source>
        <dbReference type="Proteomes" id="UP000695022"/>
    </source>
</evidence>
<evidence type="ECO:0000256" key="3">
    <source>
        <dbReference type="ARBA" id="ARBA00022763"/>
    </source>
</evidence>
<feature type="domain" description="BRCT" evidence="7">
    <location>
        <begin position="300"/>
        <end position="388"/>
    </location>
</feature>
<dbReference type="InterPro" id="IPR008979">
    <property type="entry name" value="Galactose-bd-like_sf"/>
</dbReference>
<comment type="subcellular location">
    <subcellularLocation>
        <location evidence="1">Nucleus</location>
    </subcellularLocation>
</comment>
<evidence type="ECO:0000256" key="4">
    <source>
        <dbReference type="ARBA" id="ARBA00023204"/>
    </source>
</evidence>
<evidence type="ECO:0000313" key="9">
    <source>
        <dbReference type="RefSeq" id="XP_014671098.1"/>
    </source>
</evidence>
<evidence type="ECO:0000256" key="2">
    <source>
        <dbReference type="ARBA" id="ARBA00022737"/>
    </source>
</evidence>
<feature type="compositionally biased region" description="Basic and acidic residues" evidence="6">
    <location>
        <begin position="470"/>
        <end position="487"/>
    </location>
</feature>
<evidence type="ECO:0000256" key="1">
    <source>
        <dbReference type="ARBA" id="ARBA00004123"/>
    </source>
</evidence>
<keyword evidence="2" id="KW-0677">Repeat</keyword>
<feature type="compositionally biased region" description="Polar residues" evidence="6">
    <location>
        <begin position="219"/>
        <end position="229"/>
    </location>
</feature>
<dbReference type="Proteomes" id="UP000695022">
    <property type="component" value="Unplaced"/>
</dbReference>
<dbReference type="Pfam" id="PF00533">
    <property type="entry name" value="BRCT"/>
    <property type="match status" value="1"/>
</dbReference>
<dbReference type="CDD" id="cd17707">
    <property type="entry name" value="BRCT_XRCC1_rpt2"/>
    <property type="match status" value="1"/>
</dbReference>
<gene>
    <name evidence="9" type="primary">LOC106811891</name>
</gene>
<dbReference type="SUPFAM" id="SSF49785">
    <property type="entry name" value="Galactose-binding domain-like"/>
    <property type="match status" value="1"/>
</dbReference>
<evidence type="ECO:0000256" key="5">
    <source>
        <dbReference type="ARBA" id="ARBA00023242"/>
    </source>
</evidence>
<protein>
    <submittedName>
        <fullName evidence="9">DNA repair protein XRCC1-like isoform X1</fullName>
    </submittedName>
</protein>
<dbReference type="PANTHER" id="PTHR11370:SF5">
    <property type="entry name" value="DNA REPAIR PROTEIN XRCC1"/>
    <property type="match status" value="1"/>
</dbReference>
<feature type="region of interest" description="Disordered" evidence="6">
    <location>
        <begin position="386"/>
        <end position="500"/>
    </location>
</feature>
<dbReference type="Gene3D" id="3.40.50.10190">
    <property type="entry name" value="BRCT domain"/>
    <property type="match status" value="2"/>
</dbReference>
<accession>A0ABM1EFX7</accession>
<keyword evidence="8" id="KW-1185">Reference proteome</keyword>
<organism evidence="8 9">
    <name type="scientific">Priapulus caudatus</name>
    <name type="common">Priapulid worm</name>
    <dbReference type="NCBI Taxonomy" id="37621"/>
    <lineage>
        <taxon>Eukaryota</taxon>
        <taxon>Metazoa</taxon>
        <taxon>Ecdysozoa</taxon>
        <taxon>Scalidophora</taxon>
        <taxon>Priapulida</taxon>
        <taxon>Priapulimorpha</taxon>
        <taxon>Priapulimorphida</taxon>
        <taxon>Priapulidae</taxon>
        <taxon>Priapulus</taxon>
    </lineage>
</organism>
<keyword evidence="5" id="KW-0539">Nucleus</keyword>
<dbReference type="PANTHER" id="PTHR11370">
    <property type="entry name" value="DNA-REPAIR PROTEIN XRCC1"/>
    <property type="match status" value="1"/>
</dbReference>
<dbReference type="GeneID" id="106811891"/>
<name>A0ABM1EFX7_PRICU</name>
<dbReference type="CDD" id="cd17725">
    <property type="entry name" value="BRCT_XRCC1_rpt1"/>
    <property type="match status" value="1"/>
</dbReference>
<evidence type="ECO:0000256" key="6">
    <source>
        <dbReference type="SAM" id="MobiDB-lite"/>
    </source>
</evidence>